<evidence type="ECO:0000256" key="4">
    <source>
        <dbReference type="ARBA" id="ARBA00022801"/>
    </source>
</evidence>
<dbReference type="PROSITE" id="PS51677">
    <property type="entry name" value="NODB"/>
    <property type="match status" value="1"/>
</dbReference>
<dbReference type="PANTHER" id="PTHR46471">
    <property type="entry name" value="CHITIN DEACETYLASE"/>
    <property type="match status" value="1"/>
</dbReference>
<dbReference type="OrthoDB" id="407355at2759"/>
<proteinExistence type="predicted"/>
<evidence type="ECO:0000256" key="5">
    <source>
        <dbReference type="ARBA" id="ARBA00023277"/>
    </source>
</evidence>
<dbReference type="SUPFAM" id="SSF88713">
    <property type="entry name" value="Glycoside hydrolase/deacetylase"/>
    <property type="match status" value="1"/>
</dbReference>
<dbReference type="AlphaFoldDB" id="A0A4P9Z600"/>
<evidence type="ECO:0000313" key="8">
    <source>
        <dbReference type="EMBL" id="RKP27522.1"/>
    </source>
</evidence>
<dbReference type="GO" id="GO:0016810">
    <property type="term" value="F:hydrolase activity, acting on carbon-nitrogen (but not peptide) bonds"/>
    <property type="evidence" value="ECO:0007669"/>
    <property type="project" value="InterPro"/>
</dbReference>
<evidence type="ECO:0000256" key="2">
    <source>
        <dbReference type="ARBA" id="ARBA00022723"/>
    </source>
</evidence>
<dbReference type="GO" id="GO:0046872">
    <property type="term" value="F:metal ion binding"/>
    <property type="evidence" value="ECO:0007669"/>
    <property type="project" value="UniProtKB-KW"/>
</dbReference>
<dbReference type="EMBL" id="KZ989192">
    <property type="protein sequence ID" value="RKP27522.1"/>
    <property type="molecule type" value="Genomic_DNA"/>
</dbReference>
<comment type="cofactor">
    <cofactor evidence="1">
        <name>Co(2+)</name>
        <dbReference type="ChEBI" id="CHEBI:48828"/>
    </cofactor>
</comment>
<dbReference type="Pfam" id="PF01522">
    <property type="entry name" value="Polysacc_deac_1"/>
    <property type="match status" value="1"/>
</dbReference>
<feature type="chain" id="PRO_5020553352" description="NodB homology domain-containing protein" evidence="6">
    <location>
        <begin position="20"/>
        <end position="247"/>
    </location>
</feature>
<keyword evidence="3 6" id="KW-0732">Signal</keyword>
<gene>
    <name evidence="8" type="ORF">SYNPS1DRAFT_12548</name>
</gene>
<evidence type="ECO:0000256" key="1">
    <source>
        <dbReference type="ARBA" id="ARBA00001941"/>
    </source>
</evidence>
<keyword evidence="2" id="KW-0479">Metal-binding</keyword>
<keyword evidence="9" id="KW-1185">Reference proteome</keyword>
<sequence>MFLLALIVALCVSISVVVVTQLRRDPSWYKHAKFRCSIPNALAITFDDGPGRSTGEIIDKLDALGVKGTFFVNGRTATTDMTRPQTAALVRRAFESGHQIASHTLTHRDLTTLNATEVRDEMLHLEEVLYPVIGMRPRYMRPPYGRLSDLARRVIQALDYQIIIWNIDTNDWCVKHPHDSDASFEQYVKAMAQAPRDASFIALQHDVHPATNAAYVERVVAYAKAAGKRLVRMDECMGAPGTAYASQ</sequence>
<dbReference type="Proteomes" id="UP000278143">
    <property type="component" value="Unassembled WGS sequence"/>
</dbReference>
<keyword evidence="4" id="KW-0378">Hydrolase</keyword>
<dbReference type="GO" id="GO:0005975">
    <property type="term" value="P:carbohydrate metabolic process"/>
    <property type="evidence" value="ECO:0007669"/>
    <property type="project" value="InterPro"/>
</dbReference>
<dbReference type="Gene3D" id="3.20.20.370">
    <property type="entry name" value="Glycoside hydrolase/deacetylase"/>
    <property type="match status" value="1"/>
</dbReference>
<protein>
    <recommendedName>
        <fullName evidence="7">NodB homology domain-containing protein</fullName>
    </recommendedName>
</protein>
<feature type="signal peptide" evidence="6">
    <location>
        <begin position="1"/>
        <end position="19"/>
    </location>
</feature>
<keyword evidence="5" id="KW-0119">Carbohydrate metabolism</keyword>
<evidence type="ECO:0000256" key="6">
    <source>
        <dbReference type="SAM" id="SignalP"/>
    </source>
</evidence>
<dbReference type="InterPro" id="IPR011330">
    <property type="entry name" value="Glyco_hydro/deAcase_b/a-brl"/>
</dbReference>
<name>A0A4P9Z600_9FUNG</name>
<feature type="domain" description="NodB homology" evidence="7">
    <location>
        <begin position="40"/>
        <end position="231"/>
    </location>
</feature>
<dbReference type="PANTHER" id="PTHR46471:SF2">
    <property type="entry name" value="CHITIN DEACETYLASE-RELATED"/>
    <property type="match status" value="1"/>
</dbReference>
<dbReference type="InterPro" id="IPR002509">
    <property type="entry name" value="NODB_dom"/>
</dbReference>
<evidence type="ECO:0000259" key="7">
    <source>
        <dbReference type="PROSITE" id="PS51677"/>
    </source>
</evidence>
<reference evidence="9" key="1">
    <citation type="journal article" date="2018" name="Nat. Microbiol.">
        <title>Leveraging single-cell genomics to expand the fungal tree of life.</title>
        <authorList>
            <person name="Ahrendt S.R."/>
            <person name="Quandt C.A."/>
            <person name="Ciobanu D."/>
            <person name="Clum A."/>
            <person name="Salamov A."/>
            <person name="Andreopoulos B."/>
            <person name="Cheng J.F."/>
            <person name="Woyke T."/>
            <person name="Pelin A."/>
            <person name="Henrissat B."/>
            <person name="Reynolds N.K."/>
            <person name="Benny G.L."/>
            <person name="Smith M.E."/>
            <person name="James T.Y."/>
            <person name="Grigoriev I.V."/>
        </authorList>
    </citation>
    <scope>NUCLEOTIDE SEQUENCE [LARGE SCALE GENOMIC DNA]</scope>
    <source>
        <strain evidence="9">Benny S71-1</strain>
    </source>
</reference>
<organism evidence="8 9">
    <name type="scientific">Syncephalis pseudoplumigaleata</name>
    <dbReference type="NCBI Taxonomy" id="1712513"/>
    <lineage>
        <taxon>Eukaryota</taxon>
        <taxon>Fungi</taxon>
        <taxon>Fungi incertae sedis</taxon>
        <taxon>Zoopagomycota</taxon>
        <taxon>Zoopagomycotina</taxon>
        <taxon>Zoopagomycetes</taxon>
        <taxon>Zoopagales</taxon>
        <taxon>Piptocephalidaceae</taxon>
        <taxon>Syncephalis</taxon>
    </lineage>
</organism>
<evidence type="ECO:0000256" key="3">
    <source>
        <dbReference type="ARBA" id="ARBA00022729"/>
    </source>
</evidence>
<accession>A0A4P9Z600</accession>
<evidence type="ECO:0000313" key="9">
    <source>
        <dbReference type="Proteomes" id="UP000278143"/>
    </source>
</evidence>